<reference evidence="1" key="1">
    <citation type="submission" date="2018-05" db="EMBL/GenBank/DDBJ databases">
        <authorList>
            <person name="Lanie J.A."/>
            <person name="Ng W.-L."/>
            <person name="Kazmierczak K.M."/>
            <person name="Andrzejewski T.M."/>
            <person name="Davidsen T.M."/>
            <person name="Wayne K.J."/>
            <person name="Tettelin H."/>
            <person name="Glass J.I."/>
            <person name="Rusch D."/>
            <person name="Podicherti R."/>
            <person name="Tsui H.-C.T."/>
            <person name="Winkler M.E."/>
        </authorList>
    </citation>
    <scope>NUCLEOTIDE SEQUENCE</scope>
</reference>
<dbReference type="Pfam" id="PF06949">
    <property type="entry name" value="DUF1292"/>
    <property type="match status" value="1"/>
</dbReference>
<name>A0A381TZP5_9ZZZZ</name>
<sequence>MHVVTILAQPRDKHPLAKARALRKGQLKTIGRGTFGLVWLTDFFAAFWDCVQDIDAGAKLRLRESGFDEMNWAVAFRFAGFKARLTARKYKGFYGVPRNCYLELKLASANPNDLRMFLRLLAEKFEKPPWVFNNWNKLEAECGYDQEAVIGAWSQAMDREIDAEDTSSGWSLPFLGGAKTEDDSAPETDTSDIEVLTDSEGQEHRFRHYGTLEVDGEEYAVMAPVDGDDDVLDVDILHVAPDGGYEAIEDEELFSALAEAAQEHLAA</sequence>
<organism evidence="1">
    <name type="scientific">marine metagenome</name>
    <dbReference type="NCBI Taxonomy" id="408172"/>
    <lineage>
        <taxon>unclassified sequences</taxon>
        <taxon>metagenomes</taxon>
        <taxon>ecological metagenomes</taxon>
    </lineage>
</organism>
<dbReference type="AlphaFoldDB" id="A0A381TZP5"/>
<proteinExistence type="predicted"/>
<accession>A0A381TZP5</accession>
<protein>
    <recommendedName>
        <fullName evidence="2">DUF1292 domain-containing protein</fullName>
    </recommendedName>
</protein>
<evidence type="ECO:0000313" key="1">
    <source>
        <dbReference type="EMBL" id="SVA20477.1"/>
    </source>
</evidence>
<dbReference type="InterPro" id="IPR009711">
    <property type="entry name" value="UPF0473"/>
</dbReference>
<evidence type="ECO:0008006" key="2">
    <source>
        <dbReference type="Google" id="ProtNLM"/>
    </source>
</evidence>
<dbReference type="EMBL" id="UINC01005306">
    <property type="protein sequence ID" value="SVA20477.1"/>
    <property type="molecule type" value="Genomic_DNA"/>
</dbReference>
<gene>
    <name evidence="1" type="ORF">METZ01_LOCUS73331</name>
</gene>